<evidence type="ECO:0000313" key="3">
    <source>
        <dbReference type="Proteomes" id="UP001209878"/>
    </source>
</evidence>
<feature type="compositionally biased region" description="Basic and acidic residues" evidence="1">
    <location>
        <begin position="271"/>
        <end position="281"/>
    </location>
</feature>
<keyword evidence="3" id="KW-1185">Reference proteome</keyword>
<name>A0AAD9PF88_RIDPI</name>
<accession>A0AAD9PF88</accession>
<feature type="region of interest" description="Disordered" evidence="1">
    <location>
        <begin position="259"/>
        <end position="281"/>
    </location>
</feature>
<gene>
    <name evidence="2" type="ORF">NP493_11g09009</name>
</gene>
<protein>
    <submittedName>
        <fullName evidence="2">Uncharacterized protein</fullName>
    </submittedName>
</protein>
<evidence type="ECO:0000313" key="2">
    <source>
        <dbReference type="EMBL" id="KAK2193609.1"/>
    </source>
</evidence>
<evidence type="ECO:0000256" key="1">
    <source>
        <dbReference type="SAM" id="MobiDB-lite"/>
    </source>
</evidence>
<reference evidence="2" key="1">
    <citation type="journal article" date="2023" name="Mol. Biol. Evol.">
        <title>Third-Generation Sequencing Reveals the Adaptive Role of the Epigenome in Three Deep-Sea Polychaetes.</title>
        <authorList>
            <person name="Perez M."/>
            <person name="Aroh O."/>
            <person name="Sun Y."/>
            <person name="Lan Y."/>
            <person name="Juniper S.K."/>
            <person name="Young C.R."/>
            <person name="Angers B."/>
            <person name="Qian P.Y."/>
        </authorList>
    </citation>
    <scope>NUCLEOTIDE SEQUENCE</scope>
    <source>
        <strain evidence="2">R07B-5</strain>
    </source>
</reference>
<feature type="compositionally biased region" description="Basic residues" evidence="1">
    <location>
        <begin position="15"/>
        <end position="24"/>
    </location>
</feature>
<dbReference type="EMBL" id="JAODUO010000010">
    <property type="protein sequence ID" value="KAK2193609.1"/>
    <property type="molecule type" value="Genomic_DNA"/>
</dbReference>
<feature type="compositionally biased region" description="Basic and acidic residues" evidence="1">
    <location>
        <begin position="53"/>
        <end position="64"/>
    </location>
</feature>
<dbReference type="AlphaFoldDB" id="A0AAD9PF88"/>
<comment type="caution">
    <text evidence="2">The sequence shown here is derived from an EMBL/GenBank/DDBJ whole genome shotgun (WGS) entry which is preliminary data.</text>
</comment>
<organism evidence="2 3">
    <name type="scientific">Ridgeia piscesae</name>
    <name type="common">Tubeworm</name>
    <dbReference type="NCBI Taxonomy" id="27915"/>
    <lineage>
        <taxon>Eukaryota</taxon>
        <taxon>Metazoa</taxon>
        <taxon>Spiralia</taxon>
        <taxon>Lophotrochozoa</taxon>
        <taxon>Annelida</taxon>
        <taxon>Polychaeta</taxon>
        <taxon>Sedentaria</taxon>
        <taxon>Canalipalpata</taxon>
        <taxon>Sabellida</taxon>
        <taxon>Siboglinidae</taxon>
        <taxon>Ridgeia</taxon>
    </lineage>
</organism>
<feature type="region of interest" description="Disordered" evidence="1">
    <location>
        <begin position="1"/>
        <end position="64"/>
    </location>
</feature>
<dbReference type="Proteomes" id="UP001209878">
    <property type="component" value="Unassembled WGS sequence"/>
</dbReference>
<proteinExistence type="predicted"/>
<sequence>MAKSKDTKAGPVSGKRPRGRPRKLHPIEEPQSYINEALRVATGMDQGGGGDGRMGKEKGRSEKDEADLLKDVLLDNTDDRKEGGQVFTCVAAAVSMHRLSHKVRDVSELRRHLQGVCHVTVSEVSKDLCILHGSWLNIARAKLCIGQFLKECASNTDEMGGQETDNALDLIEEPGKDNTMCLKKGQGACYTPDPKEEQCTDNAPDFKGERSPDNTHALKNRRNIIPLGPTPIRHNQLAVIVAESTKDVQILWYTTSHQRSEVEAVSQRTMETSEKKQHQRQ</sequence>